<organism evidence="1 2">
    <name type="scientific">Streptomyces durmitorensis</name>
    <dbReference type="NCBI Taxonomy" id="319947"/>
    <lineage>
        <taxon>Bacteria</taxon>
        <taxon>Bacillati</taxon>
        <taxon>Actinomycetota</taxon>
        <taxon>Actinomycetes</taxon>
        <taxon>Kitasatosporales</taxon>
        <taxon>Streptomycetaceae</taxon>
        <taxon>Streptomyces</taxon>
    </lineage>
</organism>
<gene>
    <name evidence="1" type="ORF">M4V62_43315</name>
</gene>
<name>A0ABY4Q766_9ACTN</name>
<sequence length="208" mass="22313">MAIQSLCEAVHCRHDRQSGKPQPRTAASGQRLCLVCRARLKEDLVRLPGLYEGCEEVLSPARSGITERVSSGRARQGIRLNEAPLQARSDMVAVLASWAGAIVAERGVTGLPRREVGTLAAFLARHLDWLAAHPAAGECAAEVRRVTNVARSALAPRPAVPQELGPCPFTDCEESVRTSPGPDLTHVVRCGAGHVLPPDRWLLLSGRA</sequence>
<evidence type="ECO:0000313" key="1">
    <source>
        <dbReference type="EMBL" id="UQT61966.1"/>
    </source>
</evidence>
<evidence type="ECO:0000313" key="2">
    <source>
        <dbReference type="Proteomes" id="UP000829992"/>
    </source>
</evidence>
<dbReference type="RefSeq" id="WP_249593272.1">
    <property type="nucleotide sequence ID" value="NZ_BAAAQL010000021.1"/>
</dbReference>
<dbReference type="Proteomes" id="UP000829992">
    <property type="component" value="Plasmid p1"/>
</dbReference>
<keyword evidence="2" id="KW-1185">Reference proteome</keyword>
<protein>
    <submittedName>
        <fullName evidence="1">OvmZ protein</fullName>
    </submittedName>
</protein>
<dbReference type="EMBL" id="CP097290">
    <property type="protein sequence ID" value="UQT61966.1"/>
    <property type="molecule type" value="Genomic_DNA"/>
</dbReference>
<accession>A0ABY4Q766</accession>
<geneLocation type="plasmid" evidence="1 2">
    <name>p1</name>
</geneLocation>
<keyword evidence="1" id="KW-0614">Plasmid</keyword>
<reference evidence="1 2" key="1">
    <citation type="submission" date="2022-05" db="EMBL/GenBank/DDBJ databases">
        <authorList>
            <person name="Zhou X."/>
            <person name="Li K."/>
            <person name="Man Y."/>
        </authorList>
    </citation>
    <scope>NUCLEOTIDE SEQUENCE [LARGE SCALE GENOMIC DNA]</scope>
    <source>
        <strain evidence="1 2">MS405</strain>
        <plasmid evidence="1 2">p1</plasmid>
    </source>
</reference>
<proteinExistence type="predicted"/>